<dbReference type="AlphaFoldDB" id="A0AAV5WT80"/>
<evidence type="ECO:0000259" key="6">
    <source>
        <dbReference type="Pfam" id="PF08640"/>
    </source>
</evidence>
<dbReference type="GO" id="GO:0034388">
    <property type="term" value="C:Pwp2p-containing subcomplex of 90S preribosome"/>
    <property type="evidence" value="ECO:0007669"/>
    <property type="project" value="TreeGrafter"/>
</dbReference>
<sequence>PNMAEFVEQSLEELVPVFEQLQATQLLSEKEVNLLVKRCRRYDYRLQKSHKKPEDYLNYGEYLSDLLDLLDERRKSIGYNHKKEVIEYAIKRKGASVYRRLCERFQGKLDFWLQYIHFTSTRNMKAQTSKAFIQAMAMHPRSLDLRIKAAKWEWEENRSVENARRGLQLALRLHPESVRLWATLFAIELDYVSKLKKRRELLTEAKRGEKGEEEEDESITEPSTPAATDAVLQLRLAEIVMEQALETIGAAKKEEAEKGDGVRELLVLLWRACLTLDSSDTDAARLRATLEARMEALPEATMKWQLDVEKRLSEGENLVDALSTKDWSESPLDEKRWAMRLLKEKAEKDEDAVAQSKARELLLSIVSDAACTEDEYEEWARGVEEMEGEEQREVVERAVQRFSRRALFWRRALEAAGKGLEKEGVAAYADRINRAIEKAGDDEDTEEAVALFQLAIDTALEHCPSTVEKVFQSAIDSSVGAAHRSIKELRVTYLVSIIEGAEEDAEREKRWTGVEKQIKTLVERRPNSVSFYVHVGEKLLELAAFCPKTMVASIDRLIDTALSAAVAEHSDSDDAWIARCELLMARAPLKVADVYRRAILSLKGEAAESFIGRYTILQQAAAAKCC</sequence>
<dbReference type="SUPFAM" id="SSF48452">
    <property type="entry name" value="TPR-like"/>
    <property type="match status" value="1"/>
</dbReference>
<feature type="non-terminal residue" evidence="7">
    <location>
        <position position="1"/>
    </location>
</feature>
<proteinExistence type="predicted"/>
<dbReference type="InterPro" id="IPR013949">
    <property type="entry name" value="Utp6"/>
</dbReference>
<dbReference type="PANTHER" id="PTHR23271">
    <property type="entry name" value="HEPATOCELLULAR CARCINOMA-ASSOCIATED ANTIGEN 66"/>
    <property type="match status" value="1"/>
</dbReference>
<dbReference type="Gene3D" id="1.25.40.10">
    <property type="entry name" value="Tetratricopeptide repeat domain"/>
    <property type="match status" value="1"/>
</dbReference>
<feature type="region of interest" description="Disordered" evidence="5">
    <location>
        <begin position="206"/>
        <end position="225"/>
    </location>
</feature>
<protein>
    <recommendedName>
        <fullName evidence="6">U3 small nucleolar RNA-associated protein 6 N-terminal domain-containing protein</fullName>
    </recommendedName>
</protein>
<organism evidence="7 8">
    <name type="scientific">Pristionchus fissidentatus</name>
    <dbReference type="NCBI Taxonomy" id="1538716"/>
    <lineage>
        <taxon>Eukaryota</taxon>
        <taxon>Metazoa</taxon>
        <taxon>Ecdysozoa</taxon>
        <taxon>Nematoda</taxon>
        <taxon>Chromadorea</taxon>
        <taxon>Rhabditida</taxon>
        <taxon>Rhabditina</taxon>
        <taxon>Diplogasteromorpha</taxon>
        <taxon>Diplogasteroidea</taxon>
        <taxon>Neodiplogasteridae</taxon>
        <taxon>Pristionchus</taxon>
    </lineage>
</organism>
<name>A0AAV5WT80_9BILA</name>
<evidence type="ECO:0000256" key="3">
    <source>
        <dbReference type="ARBA" id="ARBA00022737"/>
    </source>
</evidence>
<keyword evidence="4" id="KW-0539">Nucleus</keyword>
<keyword evidence="2" id="KW-0698">rRNA processing</keyword>
<dbReference type="EMBL" id="BTSY01000006">
    <property type="protein sequence ID" value="GMT34262.1"/>
    <property type="molecule type" value="Genomic_DNA"/>
</dbReference>
<feature type="domain" description="U3 small nucleolar RNA-associated protein 6 N-terminal" evidence="6">
    <location>
        <begin position="11"/>
        <end position="93"/>
    </location>
</feature>
<dbReference type="InterPro" id="IPR011990">
    <property type="entry name" value="TPR-like_helical_dom_sf"/>
</dbReference>
<dbReference type="Pfam" id="PF08640">
    <property type="entry name" value="U3_assoc_6"/>
    <property type="match status" value="1"/>
</dbReference>
<evidence type="ECO:0000256" key="5">
    <source>
        <dbReference type="SAM" id="MobiDB-lite"/>
    </source>
</evidence>
<evidence type="ECO:0000256" key="2">
    <source>
        <dbReference type="ARBA" id="ARBA00022552"/>
    </source>
</evidence>
<dbReference type="PANTHER" id="PTHR23271:SF1">
    <property type="entry name" value="U3 SMALL NUCLEOLAR RNA-ASSOCIATED PROTEIN 6 HOMOLOG"/>
    <property type="match status" value="1"/>
</dbReference>
<accession>A0AAV5WT80</accession>
<dbReference type="GO" id="GO:0032040">
    <property type="term" value="C:small-subunit processome"/>
    <property type="evidence" value="ECO:0007669"/>
    <property type="project" value="TreeGrafter"/>
</dbReference>
<dbReference type="GO" id="GO:0000462">
    <property type="term" value="P:maturation of SSU-rRNA from tricistronic rRNA transcript (SSU-rRNA, 5.8S rRNA, LSU-rRNA)"/>
    <property type="evidence" value="ECO:0007669"/>
    <property type="project" value="InterPro"/>
</dbReference>
<keyword evidence="3" id="KW-0677">Repeat</keyword>
<dbReference type="InterPro" id="IPR055347">
    <property type="entry name" value="UTP6_N"/>
</dbReference>
<evidence type="ECO:0000256" key="1">
    <source>
        <dbReference type="ARBA" id="ARBA00004604"/>
    </source>
</evidence>
<gene>
    <name evidence="7" type="ORF">PFISCL1PPCAC_25559</name>
</gene>
<evidence type="ECO:0000313" key="7">
    <source>
        <dbReference type="EMBL" id="GMT34262.1"/>
    </source>
</evidence>
<reference evidence="7" key="1">
    <citation type="submission" date="2023-10" db="EMBL/GenBank/DDBJ databases">
        <title>Genome assembly of Pristionchus species.</title>
        <authorList>
            <person name="Yoshida K."/>
            <person name="Sommer R.J."/>
        </authorList>
    </citation>
    <scope>NUCLEOTIDE SEQUENCE</scope>
    <source>
        <strain evidence="7">RS5133</strain>
    </source>
</reference>
<comment type="caution">
    <text evidence="7">The sequence shown here is derived from an EMBL/GenBank/DDBJ whole genome shotgun (WGS) entry which is preliminary data.</text>
</comment>
<evidence type="ECO:0000313" key="8">
    <source>
        <dbReference type="Proteomes" id="UP001432322"/>
    </source>
</evidence>
<dbReference type="GO" id="GO:0030515">
    <property type="term" value="F:snoRNA binding"/>
    <property type="evidence" value="ECO:0007669"/>
    <property type="project" value="InterPro"/>
</dbReference>
<dbReference type="Proteomes" id="UP001432322">
    <property type="component" value="Unassembled WGS sequence"/>
</dbReference>
<keyword evidence="8" id="KW-1185">Reference proteome</keyword>
<evidence type="ECO:0000256" key="4">
    <source>
        <dbReference type="ARBA" id="ARBA00023242"/>
    </source>
</evidence>
<comment type="subcellular location">
    <subcellularLocation>
        <location evidence="1">Nucleus</location>
        <location evidence="1">Nucleolus</location>
    </subcellularLocation>
</comment>